<dbReference type="RefSeq" id="WP_053825834.1">
    <property type="nucleotide sequence ID" value="NZ_AP026685.1"/>
</dbReference>
<accession>A0A0K2XJX4</accession>
<name>A0A0K2XJX4_HELHE</name>
<gene>
    <name evidence="1" type="ORF">HHE01_03120</name>
</gene>
<organism evidence="1 2">
    <name type="scientific">Helicobacter heilmannii</name>
    <dbReference type="NCBI Taxonomy" id="35817"/>
    <lineage>
        <taxon>Bacteria</taxon>
        <taxon>Pseudomonadati</taxon>
        <taxon>Campylobacterota</taxon>
        <taxon>Epsilonproteobacteria</taxon>
        <taxon>Campylobacterales</taxon>
        <taxon>Helicobacteraceae</taxon>
        <taxon>Helicobacter</taxon>
    </lineage>
</organism>
<proteinExistence type="predicted"/>
<dbReference type="GeneID" id="76197763"/>
<reference evidence="2" key="1">
    <citation type="submission" date="2014-12" db="EMBL/GenBank/DDBJ databases">
        <authorList>
            <person name="Smet A."/>
        </authorList>
    </citation>
    <scope>NUCLEOTIDE SEQUENCE [LARGE SCALE GENOMIC DNA]</scope>
</reference>
<keyword evidence="2" id="KW-1185">Reference proteome</keyword>
<dbReference type="Proteomes" id="UP000046090">
    <property type="component" value="Unassembled WGS sequence"/>
</dbReference>
<protein>
    <submittedName>
        <fullName evidence="1">Uncharacterized protein</fullName>
    </submittedName>
</protein>
<dbReference type="AlphaFoldDB" id="A0A0K2XJX4"/>
<dbReference type="EMBL" id="CDMK01000004">
    <property type="protein sequence ID" value="CRI35314.1"/>
    <property type="molecule type" value="Genomic_DNA"/>
</dbReference>
<sequence>MLKTILAVLKIIEPALTVFKKGGWITLLICVVVGVGIFIVQYMKKNRSTEETQVTPTNPPMPTTATQPTYPPPSTEVAINTDLETLLSLEDNQQASFLQSKTLKEIAQLQNLLVHLPLDQQTHIKKAILEVFRELGHA</sequence>
<evidence type="ECO:0000313" key="1">
    <source>
        <dbReference type="EMBL" id="CRI35314.1"/>
    </source>
</evidence>
<evidence type="ECO:0000313" key="2">
    <source>
        <dbReference type="Proteomes" id="UP000046090"/>
    </source>
</evidence>